<feature type="region of interest" description="Disordered" evidence="4">
    <location>
        <begin position="28"/>
        <end position="65"/>
    </location>
</feature>
<dbReference type="Pfam" id="PF09375">
    <property type="entry name" value="Peptidase_M75"/>
    <property type="match status" value="1"/>
</dbReference>
<organism evidence="7 8">
    <name type="scientific">Brevibacterium rongguiense</name>
    <dbReference type="NCBI Taxonomy" id="2695267"/>
    <lineage>
        <taxon>Bacteria</taxon>
        <taxon>Bacillati</taxon>
        <taxon>Actinomycetota</taxon>
        <taxon>Actinomycetes</taxon>
        <taxon>Micrococcales</taxon>
        <taxon>Brevibacteriaceae</taxon>
        <taxon>Brevibacterium</taxon>
    </lineage>
</organism>
<proteinExistence type="inferred from homology"/>
<gene>
    <name evidence="7" type="ORF">GSY69_04965</name>
</gene>
<evidence type="ECO:0000313" key="8">
    <source>
        <dbReference type="Proteomes" id="UP000469215"/>
    </source>
</evidence>
<feature type="domain" description="Imelysin-like" evidence="6">
    <location>
        <begin position="153"/>
        <end position="396"/>
    </location>
</feature>
<protein>
    <submittedName>
        <fullName evidence="7">Peptidase M75</fullName>
    </submittedName>
</protein>
<feature type="chain" id="PRO_5039651815" evidence="5">
    <location>
        <begin position="23"/>
        <end position="404"/>
    </location>
</feature>
<keyword evidence="3 5" id="KW-0732">Signal</keyword>
<dbReference type="NCBIfam" id="NF041757">
    <property type="entry name" value="EfeO"/>
    <property type="match status" value="1"/>
</dbReference>
<dbReference type="Gene3D" id="1.20.1420.20">
    <property type="entry name" value="M75 peptidase, HXXE motif"/>
    <property type="match status" value="1"/>
</dbReference>
<evidence type="ECO:0000256" key="4">
    <source>
        <dbReference type="SAM" id="MobiDB-lite"/>
    </source>
</evidence>
<dbReference type="InterPro" id="IPR053377">
    <property type="entry name" value="Iron_uptake_EfeM/EfeO"/>
</dbReference>
<dbReference type="AlphaFoldDB" id="A0A6N9H5J3"/>
<dbReference type="CDD" id="cd14656">
    <property type="entry name" value="Imelysin-like_EfeO"/>
    <property type="match status" value="1"/>
</dbReference>
<dbReference type="EMBL" id="WWEQ01000014">
    <property type="protein sequence ID" value="MYM19337.1"/>
    <property type="molecule type" value="Genomic_DNA"/>
</dbReference>
<dbReference type="InterPro" id="IPR038352">
    <property type="entry name" value="Imelysin_sf"/>
</dbReference>
<reference evidence="7 8" key="1">
    <citation type="submission" date="2020-01" db="EMBL/GenBank/DDBJ databases">
        <authorList>
            <person name="Deng T."/>
        </authorList>
    </citation>
    <scope>NUCLEOTIDE SEQUENCE [LARGE SCALE GENOMIC DNA]</scope>
    <source>
        <strain evidence="7 8">5221</strain>
    </source>
</reference>
<dbReference type="RefSeq" id="WP_160952769.1">
    <property type="nucleotide sequence ID" value="NZ_WWEQ01000014.1"/>
</dbReference>
<keyword evidence="8" id="KW-1185">Reference proteome</keyword>
<comment type="caution">
    <text evidence="7">The sequence shown here is derived from an EMBL/GenBank/DDBJ whole genome shotgun (WGS) entry which is preliminary data.</text>
</comment>
<feature type="signal peptide" evidence="5">
    <location>
        <begin position="1"/>
        <end position="22"/>
    </location>
</feature>
<dbReference type="InterPro" id="IPR034981">
    <property type="entry name" value="Imelysin-like_EfeO/Algp7"/>
</dbReference>
<sequence length="404" mass="43400">MKTRTIARGLSAASIAAIALTAAGCGSGSSDSSDSSSDGGTTEVNVSLENKDGKDTCSIDKTEANGGPVKFNVENKSASGITEVELLQDQRILGEKENLAPGLAPVSFTVTLSGGDYQVYCPGAETEMQDFKVTGDAAKPTGDTQELLQQGADQYADFVKDQVGQMNDAVKKLQEAVDKGDVEAAKKAYADARPFYEKVESDVDSFLLPGGSPDDNATNLDYLIDMRQSNIDKKVGWHGFHAIERDLWQGKKIDDGTKKYAKELTDNVGKLNEQVQDLKFKPEDLANGAAGLLEEVQSEKITGEEEAYSHLDLVDFAANVEGAQDAFASLKPGLEKIDPDLTKKISGQFDKVRKDLNAYRDADALGGYKAWTPELRKKDANKLSQSVQGLQDPLSTLAEKVAKA</sequence>
<dbReference type="InterPro" id="IPR050894">
    <property type="entry name" value="EfeM/EfeO_iron_uptake"/>
</dbReference>
<dbReference type="PROSITE" id="PS51257">
    <property type="entry name" value="PROKAR_LIPOPROTEIN"/>
    <property type="match status" value="1"/>
</dbReference>
<evidence type="ECO:0000256" key="2">
    <source>
        <dbReference type="ARBA" id="ARBA00005989"/>
    </source>
</evidence>
<evidence type="ECO:0000313" key="7">
    <source>
        <dbReference type="EMBL" id="MYM19337.1"/>
    </source>
</evidence>
<dbReference type="GO" id="GO:0030313">
    <property type="term" value="C:cell envelope"/>
    <property type="evidence" value="ECO:0007669"/>
    <property type="project" value="UniProtKB-SubCell"/>
</dbReference>
<feature type="compositionally biased region" description="Basic and acidic residues" evidence="4">
    <location>
        <begin position="49"/>
        <end position="63"/>
    </location>
</feature>
<dbReference type="InterPro" id="IPR018976">
    <property type="entry name" value="Imelysin-like"/>
</dbReference>
<evidence type="ECO:0000256" key="1">
    <source>
        <dbReference type="ARBA" id="ARBA00004196"/>
    </source>
</evidence>
<accession>A0A6N9H5J3</accession>
<comment type="similarity">
    <text evidence="2">Belongs to the EfeM/EfeO family.</text>
</comment>
<name>A0A6N9H5J3_9MICO</name>
<evidence type="ECO:0000259" key="6">
    <source>
        <dbReference type="Pfam" id="PF09375"/>
    </source>
</evidence>
<comment type="subcellular location">
    <subcellularLocation>
        <location evidence="1">Cell envelope</location>
    </subcellularLocation>
</comment>
<evidence type="ECO:0000256" key="3">
    <source>
        <dbReference type="ARBA" id="ARBA00022729"/>
    </source>
</evidence>
<feature type="compositionally biased region" description="Low complexity" evidence="4">
    <location>
        <begin position="28"/>
        <end position="40"/>
    </location>
</feature>
<dbReference type="PANTHER" id="PTHR39192">
    <property type="entry name" value="IRON UPTAKE SYSTEM COMPONENT EFEO"/>
    <property type="match status" value="1"/>
</dbReference>
<dbReference type="PANTHER" id="PTHR39192:SF1">
    <property type="entry name" value="IRON UPTAKE SYSTEM COMPONENT EFEO"/>
    <property type="match status" value="1"/>
</dbReference>
<dbReference type="Proteomes" id="UP000469215">
    <property type="component" value="Unassembled WGS sequence"/>
</dbReference>
<evidence type="ECO:0000256" key="5">
    <source>
        <dbReference type="SAM" id="SignalP"/>
    </source>
</evidence>